<dbReference type="SUPFAM" id="SSF48403">
    <property type="entry name" value="Ankyrin repeat"/>
    <property type="match status" value="3"/>
</dbReference>
<dbReference type="GeneID" id="54582484"/>
<dbReference type="PANTHER" id="PTHR24198">
    <property type="entry name" value="ANKYRIN REPEAT AND PROTEIN KINASE DOMAIN-CONTAINING PROTEIN"/>
    <property type="match status" value="1"/>
</dbReference>
<dbReference type="PROSITE" id="PS50088">
    <property type="entry name" value="ANK_REPEAT"/>
    <property type="match status" value="3"/>
</dbReference>
<evidence type="ECO:0000256" key="1">
    <source>
        <dbReference type="ARBA" id="ARBA00022737"/>
    </source>
</evidence>
<dbReference type="PROSITE" id="PS50297">
    <property type="entry name" value="ANK_REP_REGION"/>
    <property type="match status" value="3"/>
</dbReference>
<feature type="repeat" description="ANK" evidence="3">
    <location>
        <begin position="1671"/>
        <end position="1703"/>
    </location>
</feature>
<dbReference type="SMART" id="SM00248">
    <property type="entry name" value="ANK"/>
    <property type="match status" value="14"/>
</dbReference>
<feature type="region of interest" description="Disordered" evidence="4">
    <location>
        <begin position="475"/>
        <end position="504"/>
    </location>
</feature>
<evidence type="ECO:0000313" key="5">
    <source>
        <dbReference type="EMBL" id="KAF2248069.1"/>
    </source>
</evidence>
<dbReference type="RefSeq" id="XP_033683073.1">
    <property type="nucleotide sequence ID" value="XM_033829154.1"/>
</dbReference>
<dbReference type="InterPro" id="IPR002110">
    <property type="entry name" value="Ankyrin_rpt"/>
</dbReference>
<organism evidence="5 6">
    <name type="scientific">Trematosphaeria pertusa</name>
    <dbReference type="NCBI Taxonomy" id="390896"/>
    <lineage>
        <taxon>Eukaryota</taxon>
        <taxon>Fungi</taxon>
        <taxon>Dikarya</taxon>
        <taxon>Ascomycota</taxon>
        <taxon>Pezizomycotina</taxon>
        <taxon>Dothideomycetes</taxon>
        <taxon>Pleosporomycetidae</taxon>
        <taxon>Pleosporales</taxon>
        <taxon>Massarineae</taxon>
        <taxon>Trematosphaeriaceae</taxon>
        <taxon>Trematosphaeria</taxon>
    </lineage>
</organism>
<evidence type="ECO:0000256" key="4">
    <source>
        <dbReference type="SAM" id="MobiDB-lite"/>
    </source>
</evidence>
<feature type="repeat" description="ANK" evidence="3">
    <location>
        <begin position="1292"/>
        <end position="1324"/>
    </location>
</feature>
<feature type="region of interest" description="Disordered" evidence="4">
    <location>
        <begin position="1729"/>
        <end position="1751"/>
    </location>
</feature>
<gene>
    <name evidence="5" type="ORF">BU26DRAFT_519831</name>
</gene>
<dbReference type="OrthoDB" id="5086500at2759"/>
<dbReference type="InterPro" id="IPR036770">
    <property type="entry name" value="Ankyrin_rpt-contain_sf"/>
</dbReference>
<feature type="compositionally biased region" description="Basic and acidic residues" evidence="4">
    <location>
        <begin position="681"/>
        <end position="693"/>
    </location>
</feature>
<keyword evidence="1" id="KW-0677">Repeat</keyword>
<feature type="repeat" description="ANK" evidence="3">
    <location>
        <begin position="1187"/>
        <end position="1219"/>
    </location>
</feature>
<accession>A0A6A6ICY0</accession>
<proteinExistence type="predicted"/>
<dbReference type="PANTHER" id="PTHR24198:SF165">
    <property type="entry name" value="ANKYRIN REPEAT-CONTAINING PROTEIN-RELATED"/>
    <property type="match status" value="1"/>
</dbReference>
<feature type="non-terminal residue" evidence="5">
    <location>
        <position position="1769"/>
    </location>
</feature>
<keyword evidence="6" id="KW-1185">Reference proteome</keyword>
<dbReference type="Pfam" id="PF12796">
    <property type="entry name" value="Ank_2"/>
    <property type="match status" value="3"/>
</dbReference>
<dbReference type="EMBL" id="ML987196">
    <property type="protein sequence ID" value="KAF2248069.1"/>
    <property type="molecule type" value="Genomic_DNA"/>
</dbReference>
<feature type="compositionally biased region" description="Polar residues" evidence="4">
    <location>
        <begin position="475"/>
        <end position="493"/>
    </location>
</feature>
<reference evidence="5" key="1">
    <citation type="journal article" date="2020" name="Stud. Mycol.">
        <title>101 Dothideomycetes genomes: a test case for predicting lifestyles and emergence of pathogens.</title>
        <authorList>
            <person name="Haridas S."/>
            <person name="Albert R."/>
            <person name="Binder M."/>
            <person name="Bloem J."/>
            <person name="Labutti K."/>
            <person name="Salamov A."/>
            <person name="Andreopoulos B."/>
            <person name="Baker S."/>
            <person name="Barry K."/>
            <person name="Bills G."/>
            <person name="Bluhm B."/>
            <person name="Cannon C."/>
            <person name="Castanera R."/>
            <person name="Culley D."/>
            <person name="Daum C."/>
            <person name="Ezra D."/>
            <person name="Gonzalez J."/>
            <person name="Henrissat B."/>
            <person name="Kuo A."/>
            <person name="Liang C."/>
            <person name="Lipzen A."/>
            <person name="Lutzoni F."/>
            <person name="Magnuson J."/>
            <person name="Mondo S."/>
            <person name="Nolan M."/>
            <person name="Ohm R."/>
            <person name="Pangilinan J."/>
            <person name="Park H.-J."/>
            <person name="Ramirez L."/>
            <person name="Alfaro M."/>
            <person name="Sun H."/>
            <person name="Tritt A."/>
            <person name="Yoshinaga Y."/>
            <person name="Zwiers L.-H."/>
            <person name="Turgeon B."/>
            <person name="Goodwin S."/>
            <person name="Spatafora J."/>
            <person name="Crous P."/>
            <person name="Grigoriev I."/>
        </authorList>
    </citation>
    <scope>NUCLEOTIDE SEQUENCE</scope>
    <source>
        <strain evidence="5">CBS 122368</strain>
    </source>
</reference>
<sequence length="1769" mass="195668">MYTKPPPWQEPPVFSLPGVSSSGIPAPPGAYAVFVSGIDGNTYPQLLDSSESLPEFIGESRKLTFHYDPTRVVGESASEETVCQVATAFLDFLIDEVDTKEEGAAAPLSIMYFTYDFGGTVVKQALVTASLKEKYRMILDQTSLVVFYGTPHRSSDSQTWAVNALRILHSCFRGLLGPWVPAFVEKMSNYQQHLNAQFRELGSGFRVMNVCQKSGSPNHDLITDPSCATVGLDTEVTVLLERSHYQLGILLGHQQQEFVKERMLDEAIRHWKVYRKFVATLRIDQRISPGFSSVDRKSRGEPLRLFLAEDNAQTWQEASSNAIIRLMLAERMDFEEFCHSFSSHVATANEGKANIFLRLGRDHPCQIPSTVQQLYSSLCLQFLEQQPSLIQWIRHFYPNLRDAILGVDGRWKSRALARCLRTLLLIPKRGATYCLIHYASDSSRKDILAQILALMQESEISFRLLVSTSPNTETGLNALDTSPSVDLSSSDGTAWTEEERKSPLQGRIKDRSTELWARMVTTHDDAVLHYEEMSASRTEPTLPSNSGHILMLSEQTLSKCIDNSMTWALRAMVWASFAIRPLSRIEMEQALEIVCADERSIPIEMQHGRILLHALELALPGFFSITDDVVSVPPQLVLRLSGIWAKHPGCSLNPELHLARTCFALAAARFQERSPAATTHPESKTKAAADHGATEPPSSNSSKAHRAIIEYATRYWIEHHLRGTRDASNAGEAFRGTLDGNPLFNRNSWIQHLASSYWSPDIGEGLRDKIHPDVVQKTFELSSWDACYISFRMATLPLAAEDDFDWLFLGIASERLPEDAYFNMILSVQETLYHTCRQSSMLQRVIAAAPSSLRARLLTKFDSGDFLRKSFVEILLIAIAIGNESATIELLTMAPDYALGHKQEDAGPSSLGTALQVACEYGDSDVVKRILNFSGDLSPLPLEESYPWNALHVACHQGQASLVADLMQSAQFRNGNQTLDTDPPSQFSPLLITSARGLFALSEALKPLRLKILVDEEDSMSALQLACKYGFLKTLESLFDIHGCRLSLKSHDNYALFLALRSGKDEVATRVYEEYLTVVVGEIIAARTRHSHDGNDSDSSSDSFASVGQEEDKILVAAEEIIGKALFTAVECYRMRASFQSIMRNLREPSKLKDPKGRTPLMVSAMIGAVELVEQLYVKGDEPIDNEMRTAMHYACDHGHLAVVEFLLAQGESVSLKAQDNRLSTPITEAAVGGHQKIVELLVPRLSGEDLKAEFILAAKNGLERTLGLILKAATNIDPAAREECVNAKGEGANTPLHYAAESNHARVVQFLLLRGANIEAVNQSAMTPLALASLSSSLDSLRQLLDAGASTETPIKRKRSVLTEAIFHENEAVVQLLLEYGAVTRLSDYWSYYSSLLEFTLMNSSTSVLKVLLKHFDKMKRLASGGSLPEEIPTPTEVMRLVIRDGRPSSFDALVQVWDEFEPVMREGDLEIGSILKYAARYGSAKILCRIWEHSKDQMDVNEVGGYDGTALQAALISQREPAAKVKALIDWGAKPAPQSGEGGEGPTPAPLDSSAAFDANLLHGYWGTALHAAAISADKDIVALILGQQGDLKNQPDMMGRLPLHLATIGDDWELAKQLTSDKSTIASEDRQHRNALHMACGIGSVSFVQEVLEDENLADSLINKTDIDGWTPLHWACRSERRELVKILIDKGARITERTIRPAGWLPYHVAVFHDWESQSLTELRVDNGDSDDAGGDKPTEAGESTRGACDCCRCVSSYGDRHVCT</sequence>
<dbReference type="Proteomes" id="UP000800094">
    <property type="component" value="Unassembled WGS sequence"/>
</dbReference>
<feature type="region of interest" description="Disordered" evidence="4">
    <location>
        <begin position="673"/>
        <end position="703"/>
    </location>
</feature>
<evidence type="ECO:0000313" key="6">
    <source>
        <dbReference type="Proteomes" id="UP000800094"/>
    </source>
</evidence>
<name>A0A6A6ICY0_9PLEO</name>
<dbReference type="Gene3D" id="1.25.40.20">
    <property type="entry name" value="Ankyrin repeat-containing domain"/>
    <property type="match status" value="5"/>
</dbReference>
<keyword evidence="2 3" id="KW-0040">ANK repeat</keyword>
<feature type="region of interest" description="Disordered" evidence="4">
    <location>
        <begin position="1535"/>
        <end position="1554"/>
    </location>
</feature>
<evidence type="ECO:0000256" key="3">
    <source>
        <dbReference type="PROSITE-ProRule" id="PRU00023"/>
    </source>
</evidence>
<protein>
    <submittedName>
        <fullName evidence="5">Uncharacterized protein</fullName>
    </submittedName>
</protein>
<evidence type="ECO:0000256" key="2">
    <source>
        <dbReference type="ARBA" id="ARBA00023043"/>
    </source>
</evidence>